<dbReference type="Proteomes" id="UP000320496">
    <property type="component" value="Chromosome"/>
</dbReference>
<dbReference type="NCBIfam" id="TIGR01409">
    <property type="entry name" value="TAT_signal_seq"/>
    <property type="match status" value="1"/>
</dbReference>
<dbReference type="AlphaFoldDB" id="A0A517Z578"/>
<gene>
    <name evidence="8" type="ORF">Mal4_19240</name>
</gene>
<evidence type="ECO:0000313" key="9">
    <source>
        <dbReference type="Proteomes" id="UP000320496"/>
    </source>
</evidence>
<sequence precursor="true">MSLNRREFLRTSTAAAALGPLAGALTSPQALAGDDNVGRRPNLLFILADQWRGSALGVGSDEVVRTPHIDRLTEQGTNFTRAYAANPVCTPNRSCLLTGRYSHQTGMITNNLMLPPEEVCWPEMFRDAGYATHYIGKWHMDGNEKPGFVPPGWRRRGFETFEGFNRGHVYHEPWGFDNEGGPLIDNFKVDGSPYYEPTFQTDLAIDYMRQQQDKPFACYLSWGPPHTPFKPPQDFDHYMPEDIRVRENVPEGHRQKARRELAGYYGLCESLDHEMGRLLEFLNESGLADNTLLVFTADHGELAGSHGKYRKGEPEDESLRVPLVMRLPGTVAAGQTSSTLVNSIDVMPTMLQLCGFDAPETCVGRNLATAAIGRGPQPSAESIYCEGKVNRVSAPKQQPKPNQPDTTGAWRTLVTDRYKLTVRHGADNVVQLFDLHNDPLEMENHANAASHAAVQKELLAELQRWAKETGDSWPDAPQAAKAMYSDREAEEARQ</sequence>
<feature type="chain" id="PRO_5022124602" evidence="6">
    <location>
        <begin position="33"/>
        <end position="494"/>
    </location>
</feature>
<keyword evidence="6" id="KW-0732">Signal</keyword>
<evidence type="ECO:0000259" key="7">
    <source>
        <dbReference type="Pfam" id="PF00884"/>
    </source>
</evidence>
<dbReference type="InterPro" id="IPR024607">
    <property type="entry name" value="Sulfatase_CS"/>
</dbReference>
<dbReference type="GO" id="GO:0004065">
    <property type="term" value="F:arylsulfatase activity"/>
    <property type="evidence" value="ECO:0007669"/>
    <property type="project" value="UniProtKB-EC"/>
</dbReference>
<dbReference type="PROSITE" id="PS00149">
    <property type="entry name" value="SULFATASE_2"/>
    <property type="match status" value="1"/>
</dbReference>
<dbReference type="Gene3D" id="3.40.720.10">
    <property type="entry name" value="Alkaline Phosphatase, subunit A"/>
    <property type="match status" value="1"/>
</dbReference>
<evidence type="ECO:0000256" key="3">
    <source>
        <dbReference type="ARBA" id="ARBA00022801"/>
    </source>
</evidence>
<dbReference type="InterPro" id="IPR019546">
    <property type="entry name" value="TAT_signal_bac_arc"/>
</dbReference>
<dbReference type="RefSeq" id="WP_145368557.1">
    <property type="nucleotide sequence ID" value="NZ_CP036275.1"/>
</dbReference>
<feature type="region of interest" description="Disordered" evidence="5">
    <location>
        <begin position="468"/>
        <end position="494"/>
    </location>
</feature>
<evidence type="ECO:0000256" key="4">
    <source>
        <dbReference type="ARBA" id="ARBA00022837"/>
    </source>
</evidence>
<comment type="similarity">
    <text evidence="1">Belongs to the sulfatase family.</text>
</comment>
<evidence type="ECO:0000256" key="6">
    <source>
        <dbReference type="SAM" id="SignalP"/>
    </source>
</evidence>
<name>A0A517Z578_9PLAN</name>
<organism evidence="8 9">
    <name type="scientific">Maioricimonas rarisocia</name>
    <dbReference type="NCBI Taxonomy" id="2528026"/>
    <lineage>
        <taxon>Bacteria</taxon>
        <taxon>Pseudomonadati</taxon>
        <taxon>Planctomycetota</taxon>
        <taxon>Planctomycetia</taxon>
        <taxon>Planctomycetales</taxon>
        <taxon>Planctomycetaceae</taxon>
        <taxon>Maioricimonas</taxon>
    </lineage>
</organism>
<proteinExistence type="inferred from homology"/>
<dbReference type="InterPro" id="IPR000917">
    <property type="entry name" value="Sulfatase_N"/>
</dbReference>
<dbReference type="KEGG" id="mri:Mal4_19240"/>
<accession>A0A517Z578</accession>
<evidence type="ECO:0000256" key="1">
    <source>
        <dbReference type="ARBA" id="ARBA00008779"/>
    </source>
</evidence>
<reference evidence="8 9" key="1">
    <citation type="submission" date="2019-02" db="EMBL/GenBank/DDBJ databases">
        <title>Deep-cultivation of Planctomycetes and their phenomic and genomic characterization uncovers novel biology.</title>
        <authorList>
            <person name="Wiegand S."/>
            <person name="Jogler M."/>
            <person name="Boedeker C."/>
            <person name="Pinto D."/>
            <person name="Vollmers J."/>
            <person name="Rivas-Marin E."/>
            <person name="Kohn T."/>
            <person name="Peeters S.H."/>
            <person name="Heuer A."/>
            <person name="Rast P."/>
            <person name="Oberbeckmann S."/>
            <person name="Bunk B."/>
            <person name="Jeske O."/>
            <person name="Meyerdierks A."/>
            <person name="Storesund J.E."/>
            <person name="Kallscheuer N."/>
            <person name="Luecker S."/>
            <person name="Lage O.M."/>
            <person name="Pohl T."/>
            <person name="Merkel B.J."/>
            <person name="Hornburger P."/>
            <person name="Mueller R.-W."/>
            <person name="Bruemmer F."/>
            <person name="Labrenz M."/>
            <person name="Spormann A.M."/>
            <person name="Op den Camp H."/>
            <person name="Overmann J."/>
            <person name="Amann R."/>
            <person name="Jetten M.S.M."/>
            <person name="Mascher T."/>
            <person name="Medema M.H."/>
            <person name="Devos D.P."/>
            <person name="Kaster A.-K."/>
            <person name="Ovreas L."/>
            <person name="Rohde M."/>
            <person name="Galperin M.Y."/>
            <person name="Jogler C."/>
        </authorList>
    </citation>
    <scope>NUCLEOTIDE SEQUENCE [LARGE SCALE GENOMIC DNA]</scope>
    <source>
        <strain evidence="8 9">Mal4</strain>
    </source>
</reference>
<dbReference type="InterPro" id="IPR017850">
    <property type="entry name" value="Alkaline_phosphatase_core_sf"/>
</dbReference>
<feature type="domain" description="Sulfatase N-terminal" evidence="7">
    <location>
        <begin position="41"/>
        <end position="355"/>
    </location>
</feature>
<dbReference type="SUPFAM" id="SSF53649">
    <property type="entry name" value="Alkaline phosphatase-like"/>
    <property type="match status" value="1"/>
</dbReference>
<feature type="signal peptide" evidence="6">
    <location>
        <begin position="1"/>
        <end position="32"/>
    </location>
</feature>
<protein>
    <submittedName>
        <fullName evidence="8">Arylsulfatase</fullName>
        <ecNumber evidence="8">3.1.6.1</ecNumber>
    </submittedName>
</protein>
<dbReference type="EC" id="3.1.6.1" evidence="8"/>
<evidence type="ECO:0000313" key="8">
    <source>
        <dbReference type="EMBL" id="QDU37609.1"/>
    </source>
</evidence>
<dbReference type="GO" id="GO:0046872">
    <property type="term" value="F:metal ion binding"/>
    <property type="evidence" value="ECO:0007669"/>
    <property type="project" value="UniProtKB-KW"/>
</dbReference>
<keyword evidence="3 8" id="KW-0378">Hydrolase</keyword>
<dbReference type="EMBL" id="CP036275">
    <property type="protein sequence ID" value="QDU37609.1"/>
    <property type="molecule type" value="Genomic_DNA"/>
</dbReference>
<dbReference type="InterPro" id="IPR006311">
    <property type="entry name" value="TAT_signal"/>
</dbReference>
<dbReference type="PANTHER" id="PTHR42693:SF33">
    <property type="entry name" value="ARYLSULFATASE"/>
    <property type="match status" value="1"/>
</dbReference>
<keyword evidence="4" id="KW-0106">Calcium</keyword>
<evidence type="ECO:0000256" key="2">
    <source>
        <dbReference type="ARBA" id="ARBA00022723"/>
    </source>
</evidence>
<evidence type="ECO:0000256" key="5">
    <source>
        <dbReference type="SAM" id="MobiDB-lite"/>
    </source>
</evidence>
<keyword evidence="2" id="KW-0479">Metal-binding</keyword>
<dbReference type="PANTHER" id="PTHR42693">
    <property type="entry name" value="ARYLSULFATASE FAMILY MEMBER"/>
    <property type="match status" value="1"/>
</dbReference>
<keyword evidence="9" id="KW-1185">Reference proteome</keyword>
<feature type="compositionally biased region" description="Basic and acidic residues" evidence="5">
    <location>
        <begin position="484"/>
        <end position="494"/>
    </location>
</feature>
<dbReference type="OrthoDB" id="237120at2"/>
<dbReference type="Pfam" id="PF00884">
    <property type="entry name" value="Sulfatase"/>
    <property type="match status" value="1"/>
</dbReference>
<dbReference type="InterPro" id="IPR050738">
    <property type="entry name" value="Sulfatase"/>
</dbReference>
<dbReference type="PROSITE" id="PS51318">
    <property type="entry name" value="TAT"/>
    <property type="match status" value="1"/>
</dbReference>
<dbReference type="CDD" id="cd16034">
    <property type="entry name" value="sulfatase_like"/>
    <property type="match status" value="1"/>
</dbReference>